<reference evidence="1" key="1">
    <citation type="submission" date="2022-08" db="EMBL/GenBank/DDBJ databases">
        <title>Genome Sequence of Pycnoporus sanguineus.</title>
        <authorList>
            <person name="Buettner E."/>
        </authorList>
    </citation>
    <scope>NUCLEOTIDE SEQUENCE</scope>
    <source>
        <strain evidence="1">CG-C14</strain>
    </source>
</reference>
<sequence>MLTPSRRSGSSSTVSSPVVPSSPARRTVPVRIETEEAKRKRLAEEEAAKRKEKEAEENAKKEAEEKARREEEERKKKQEEEQKKKQEEERQRQEEEERKRKEAEEKERQRQEEEEKERQRKEAEEKAKRDEEERKRKEEEERAAKEAIAARQRHAKHQDTINRILKFLAGVFGHTDEQGHSSDGSHSPPQVTPRIRQRLMIGDSRLPSSATTKGRHVDIVEVEDDEADLFRDRTKLSDRYATIETIEPIVSFAPRC</sequence>
<gene>
    <name evidence="1" type="ORF">NUW54_g14553</name>
</gene>
<keyword evidence="2" id="KW-1185">Reference proteome</keyword>
<comment type="caution">
    <text evidence="1">The sequence shown here is derived from an EMBL/GenBank/DDBJ whole genome shotgun (WGS) entry which is preliminary data.</text>
</comment>
<accession>A0ACC1MC17</accession>
<name>A0ACC1MC17_9APHY</name>
<protein>
    <submittedName>
        <fullName evidence="1">Uncharacterized protein</fullName>
    </submittedName>
</protein>
<evidence type="ECO:0000313" key="2">
    <source>
        <dbReference type="Proteomes" id="UP001144978"/>
    </source>
</evidence>
<dbReference type="EMBL" id="JANSHE010007616">
    <property type="protein sequence ID" value="KAJ2958165.1"/>
    <property type="molecule type" value="Genomic_DNA"/>
</dbReference>
<organism evidence="1 2">
    <name type="scientific">Trametes sanguinea</name>
    <dbReference type="NCBI Taxonomy" id="158606"/>
    <lineage>
        <taxon>Eukaryota</taxon>
        <taxon>Fungi</taxon>
        <taxon>Dikarya</taxon>
        <taxon>Basidiomycota</taxon>
        <taxon>Agaricomycotina</taxon>
        <taxon>Agaricomycetes</taxon>
        <taxon>Polyporales</taxon>
        <taxon>Polyporaceae</taxon>
        <taxon>Trametes</taxon>
    </lineage>
</organism>
<evidence type="ECO:0000313" key="1">
    <source>
        <dbReference type="EMBL" id="KAJ2958165.1"/>
    </source>
</evidence>
<dbReference type="Proteomes" id="UP001144978">
    <property type="component" value="Unassembled WGS sequence"/>
</dbReference>
<proteinExistence type="predicted"/>